<name>A0A4P8IPF9_9BURK</name>
<keyword evidence="2" id="KW-1185">Reference proteome</keyword>
<reference evidence="1 2" key="1">
    <citation type="submission" date="2019-05" db="EMBL/GenBank/DDBJ databases">
        <title>Burkholderia sp. DHOD12, isolated from subtropical forest soil.</title>
        <authorList>
            <person name="Gao Z.-H."/>
            <person name="Qiu L.-H."/>
        </authorList>
    </citation>
    <scope>NUCLEOTIDE SEQUENCE [LARGE SCALE GENOMIC DNA]</scope>
    <source>
        <strain evidence="1 2">DHOD12</strain>
    </source>
</reference>
<gene>
    <name evidence="1" type="ORF">FAZ95_13795</name>
</gene>
<dbReference type="RefSeq" id="WP_137332975.1">
    <property type="nucleotide sequence ID" value="NZ_CP040077.1"/>
</dbReference>
<evidence type="ECO:0008006" key="3">
    <source>
        <dbReference type="Google" id="ProtNLM"/>
    </source>
</evidence>
<protein>
    <recommendedName>
        <fullName evidence="3">Phage tail assembly protein</fullName>
    </recommendedName>
</protein>
<evidence type="ECO:0000313" key="1">
    <source>
        <dbReference type="EMBL" id="QCP50156.1"/>
    </source>
</evidence>
<organism evidence="1 2">
    <name type="scientific">Trinickia violacea</name>
    <dbReference type="NCBI Taxonomy" id="2571746"/>
    <lineage>
        <taxon>Bacteria</taxon>
        <taxon>Pseudomonadati</taxon>
        <taxon>Pseudomonadota</taxon>
        <taxon>Betaproteobacteria</taxon>
        <taxon>Burkholderiales</taxon>
        <taxon>Burkholderiaceae</taxon>
        <taxon>Trinickia</taxon>
    </lineage>
</organism>
<accession>A0A4P8IPF9</accession>
<dbReference type="Proteomes" id="UP000298656">
    <property type="component" value="Chromosome 1"/>
</dbReference>
<evidence type="ECO:0000313" key="2">
    <source>
        <dbReference type="Proteomes" id="UP000298656"/>
    </source>
</evidence>
<sequence length="107" mass="11858">MSETKQGTMVDESGEVIVPLSKPLIDQEGKSHDKLVLKDPDTTTFVKIGDPFRMVPVDDGRSSSVELNRDRLLSYVSAVTGIHRPLLLTMSRKDISAVTDKMFSFFG</sequence>
<dbReference type="AlphaFoldDB" id="A0A4P8IPF9"/>
<dbReference type="EMBL" id="CP040077">
    <property type="protein sequence ID" value="QCP50156.1"/>
    <property type="molecule type" value="Genomic_DNA"/>
</dbReference>
<proteinExistence type="predicted"/>
<dbReference type="KEGG" id="tvl:FAZ95_13795"/>